<evidence type="ECO:0000313" key="8">
    <source>
        <dbReference type="EMBL" id="GJA63657.1"/>
    </source>
</evidence>
<accession>A0A3G9ITD2</accession>
<evidence type="ECO:0000256" key="3">
    <source>
        <dbReference type="ARBA" id="ARBA00022741"/>
    </source>
</evidence>
<keyword evidence="4 6" id="KW-0418">Kinase</keyword>
<dbReference type="Proteomes" id="UP000886934">
    <property type="component" value="Unassembled WGS sequence"/>
</dbReference>
<dbReference type="NCBIfam" id="NF006957">
    <property type="entry name" value="PRK09434.1"/>
    <property type="match status" value="1"/>
</dbReference>
<dbReference type="SUPFAM" id="SSF53613">
    <property type="entry name" value="Ribokinase-like"/>
    <property type="match status" value="1"/>
</dbReference>
<evidence type="ECO:0000256" key="4">
    <source>
        <dbReference type="ARBA" id="ARBA00022777"/>
    </source>
</evidence>
<organism evidence="8 9">
    <name type="scientific">Aeromonas caviae</name>
    <name type="common">Aeromonas punctata</name>
    <dbReference type="NCBI Taxonomy" id="648"/>
    <lineage>
        <taxon>Bacteria</taxon>
        <taxon>Pseudomonadati</taxon>
        <taxon>Pseudomonadota</taxon>
        <taxon>Gammaproteobacteria</taxon>
        <taxon>Aeromonadales</taxon>
        <taxon>Aeromonadaceae</taxon>
        <taxon>Aeromonas</taxon>
    </lineage>
</organism>
<evidence type="ECO:0000259" key="7">
    <source>
        <dbReference type="Pfam" id="PF00294"/>
    </source>
</evidence>
<comment type="caution">
    <text evidence="8">The sequence shown here is derived from an EMBL/GenBank/DDBJ whole genome shotgun (WGS) entry which is preliminary data.</text>
</comment>
<dbReference type="Gene3D" id="3.40.1190.20">
    <property type="match status" value="1"/>
</dbReference>
<dbReference type="InterPro" id="IPR011611">
    <property type="entry name" value="PfkB_dom"/>
</dbReference>
<keyword evidence="2 6" id="KW-0808">Transferase</keyword>
<proteinExistence type="inferred from homology"/>
<dbReference type="GO" id="GO:0008865">
    <property type="term" value="F:fructokinase activity"/>
    <property type="evidence" value="ECO:0007669"/>
    <property type="project" value="UniProtKB-ARBA"/>
</dbReference>
<reference evidence="8" key="1">
    <citation type="submission" date="2021-07" db="EMBL/GenBank/DDBJ databases">
        <title>Draft genome sequence of carbapenem-resistant Aeromonas spp. in Japan.</title>
        <authorList>
            <person name="Maehana S."/>
            <person name="Suzuki M."/>
            <person name="Kitasato H."/>
        </authorList>
    </citation>
    <scope>NUCLEOTIDE SEQUENCE</scope>
    <source>
        <strain evidence="8">KAM351</strain>
    </source>
</reference>
<dbReference type="InterPro" id="IPR050306">
    <property type="entry name" value="PfkB_Carbo_kinase"/>
</dbReference>
<dbReference type="PRINTS" id="PR00990">
    <property type="entry name" value="RIBOKINASE"/>
</dbReference>
<dbReference type="PANTHER" id="PTHR43085:SF1">
    <property type="entry name" value="PSEUDOURIDINE KINASE-RELATED"/>
    <property type="match status" value="1"/>
</dbReference>
<dbReference type="EMBL" id="BPNN01000030">
    <property type="protein sequence ID" value="GJA63657.1"/>
    <property type="molecule type" value="Genomic_DNA"/>
</dbReference>
<evidence type="ECO:0000256" key="6">
    <source>
        <dbReference type="RuleBase" id="RU003704"/>
    </source>
</evidence>
<evidence type="ECO:0000256" key="1">
    <source>
        <dbReference type="ARBA" id="ARBA00010688"/>
    </source>
</evidence>
<dbReference type="GO" id="GO:0005524">
    <property type="term" value="F:ATP binding"/>
    <property type="evidence" value="ECO:0007669"/>
    <property type="project" value="UniProtKB-KW"/>
</dbReference>
<sequence>MRTQNPGLTPANPVQQWSSNKVTNRVWVMGDAVVDLIPEGEQHYLKCPGGAPANVAVGVARLGGESAFIGRVGADPFGRFMGETLAREGVDIRHLILDPAHRTSTVLVDLDEAGERSFTFMVRPSADQFLSHADLPVFQAGQWLLTCSIALANEPVRSSCLQAMATIRAVGGRVCFDPNLRPEVWGNPAEMLPVVREAMALADVVKLSVEELQLLSGLDDLAAGLATLSGPALVLVTRGAGGVVARLGGELLEWVGPKVTPLDTTGAGDAFVAGLLAALAERTSLPTQAELPAILAQAHACGALATTAKGAMTALPTRTRLDEFLRSGADGC</sequence>
<name>A0A3G9ITD2_AERCA</name>
<gene>
    <name evidence="8" type="ORF">KAM351_22680</name>
</gene>
<dbReference type="CDD" id="cd01167">
    <property type="entry name" value="bac_FRK"/>
    <property type="match status" value="1"/>
</dbReference>
<dbReference type="InterPro" id="IPR029056">
    <property type="entry name" value="Ribokinase-like"/>
</dbReference>
<dbReference type="AlphaFoldDB" id="A0A3G9ITD2"/>
<dbReference type="InterPro" id="IPR002173">
    <property type="entry name" value="Carboh/pur_kinase_PfkB_CS"/>
</dbReference>
<dbReference type="PANTHER" id="PTHR43085">
    <property type="entry name" value="HEXOKINASE FAMILY MEMBER"/>
    <property type="match status" value="1"/>
</dbReference>
<evidence type="ECO:0000256" key="5">
    <source>
        <dbReference type="ARBA" id="ARBA00022840"/>
    </source>
</evidence>
<dbReference type="GO" id="GO:0006000">
    <property type="term" value="P:fructose metabolic process"/>
    <property type="evidence" value="ECO:0007669"/>
    <property type="project" value="UniProtKB-ARBA"/>
</dbReference>
<dbReference type="PROSITE" id="PS00584">
    <property type="entry name" value="PFKB_KINASES_2"/>
    <property type="match status" value="1"/>
</dbReference>
<keyword evidence="5" id="KW-0067">ATP-binding</keyword>
<dbReference type="PROSITE" id="PS00583">
    <property type="entry name" value="PFKB_KINASES_1"/>
    <property type="match status" value="1"/>
</dbReference>
<comment type="similarity">
    <text evidence="1 6">Belongs to the carbohydrate kinase PfkB family.</text>
</comment>
<evidence type="ECO:0000256" key="2">
    <source>
        <dbReference type="ARBA" id="ARBA00022679"/>
    </source>
</evidence>
<protein>
    <submittedName>
        <fullName evidence="8">Aminoimidazole riboside kinase</fullName>
    </submittedName>
</protein>
<feature type="domain" description="Carbohydrate kinase PfkB" evidence="7">
    <location>
        <begin position="26"/>
        <end position="318"/>
    </location>
</feature>
<keyword evidence="3" id="KW-0547">Nucleotide-binding</keyword>
<evidence type="ECO:0000313" key="9">
    <source>
        <dbReference type="Proteomes" id="UP000886934"/>
    </source>
</evidence>
<dbReference type="Pfam" id="PF00294">
    <property type="entry name" value="PfkB"/>
    <property type="match status" value="1"/>
</dbReference>
<dbReference type="InterPro" id="IPR002139">
    <property type="entry name" value="Ribo/fructo_kinase"/>
</dbReference>